<dbReference type="GO" id="GO:0003700">
    <property type="term" value="F:DNA-binding transcription factor activity"/>
    <property type="evidence" value="ECO:0007669"/>
    <property type="project" value="InterPro"/>
</dbReference>
<dbReference type="InterPro" id="IPR001789">
    <property type="entry name" value="Sig_transdc_resp-reg_receiver"/>
</dbReference>
<feature type="domain" description="Response regulatory" evidence="10">
    <location>
        <begin position="7"/>
        <end position="123"/>
    </location>
</feature>
<keyword evidence="8" id="KW-0804">Transcription</keyword>
<dbReference type="InterPro" id="IPR051271">
    <property type="entry name" value="2C-system_Tx_regulators"/>
</dbReference>
<dbReference type="InterPro" id="IPR006793">
    <property type="entry name" value="FaeA"/>
</dbReference>
<keyword evidence="6" id="KW-0238">DNA-binding</keyword>
<keyword evidence="4" id="KW-0902">Two-component regulatory system</keyword>
<dbReference type="AlphaFoldDB" id="A0A6I2M7L9"/>
<gene>
    <name evidence="11" type="ORF">GJU41_00380</name>
</gene>
<dbReference type="SUPFAM" id="SSF46785">
    <property type="entry name" value="Winged helix' DNA-binding domain"/>
    <property type="match status" value="1"/>
</dbReference>
<evidence type="ECO:0000256" key="3">
    <source>
        <dbReference type="ARBA" id="ARBA00022553"/>
    </source>
</evidence>
<dbReference type="CDD" id="cd19925">
    <property type="entry name" value="REC_citrate_TCS"/>
    <property type="match status" value="1"/>
</dbReference>
<name>A0A6I2M7L9_9BACI</name>
<protein>
    <submittedName>
        <fullName evidence="11">Response regulator</fullName>
    </submittedName>
</protein>
<proteinExistence type="predicted"/>
<keyword evidence="2" id="KW-0963">Cytoplasm</keyword>
<dbReference type="EMBL" id="WKKF01000001">
    <property type="protein sequence ID" value="MRX52411.1"/>
    <property type="molecule type" value="Genomic_DNA"/>
</dbReference>
<keyword evidence="5" id="KW-0805">Transcription regulation</keyword>
<feature type="modified residue" description="4-aspartylphosphate" evidence="9">
    <location>
        <position position="58"/>
    </location>
</feature>
<evidence type="ECO:0000313" key="11">
    <source>
        <dbReference type="EMBL" id="MRX52411.1"/>
    </source>
</evidence>
<dbReference type="PROSITE" id="PS50110">
    <property type="entry name" value="RESPONSE_REGULATORY"/>
    <property type="match status" value="1"/>
</dbReference>
<dbReference type="PANTHER" id="PTHR45526:SF1">
    <property type="entry name" value="TRANSCRIPTIONAL REGULATORY PROTEIN DCUR-RELATED"/>
    <property type="match status" value="1"/>
</dbReference>
<evidence type="ECO:0000313" key="12">
    <source>
        <dbReference type="Proteomes" id="UP000441585"/>
    </source>
</evidence>
<dbReference type="PIRSF" id="PIRSF006171">
    <property type="entry name" value="RR_citrat_malat"/>
    <property type="match status" value="1"/>
</dbReference>
<dbReference type="InterPro" id="IPR036388">
    <property type="entry name" value="WH-like_DNA-bd_sf"/>
</dbReference>
<dbReference type="GO" id="GO:0000156">
    <property type="term" value="F:phosphorelay response regulator activity"/>
    <property type="evidence" value="ECO:0007669"/>
    <property type="project" value="TreeGrafter"/>
</dbReference>
<dbReference type="GO" id="GO:0003677">
    <property type="term" value="F:DNA binding"/>
    <property type="evidence" value="ECO:0007669"/>
    <property type="project" value="UniProtKB-KW"/>
</dbReference>
<keyword evidence="12" id="KW-1185">Reference proteome</keyword>
<dbReference type="SUPFAM" id="SSF52172">
    <property type="entry name" value="CheY-like"/>
    <property type="match status" value="1"/>
</dbReference>
<dbReference type="Pfam" id="PF00072">
    <property type="entry name" value="Response_reg"/>
    <property type="match status" value="1"/>
</dbReference>
<evidence type="ECO:0000256" key="7">
    <source>
        <dbReference type="ARBA" id="ARBA00023159"/>
    </source>
</evidence>
<evidence type="ECO:0000256" key="9">
    <source>
        <dbReference type="PROSITE-ProRule" id="PRU00169"/>
    </source>
</evidence>
<dbReference type="Pfam" id="PF04703">
    <property type="entry name" value="FaeA"/>
    <property type="match status" value="1"/>
</dbReference>
<dbReference type="SMART" id="SM00448">
    <property type="entry name" value="REC"/>
    <property type="match status" value="1"/>
</dbReference>
<dbReference type="InterPro" id="IPR036390">
    <property type="entry name" value="WH_DNA-bd_sf"/>
</dbReference>
<dbReference type="Proteomes" id="UP000441585">
    <property type="component" value="Unassembled WGS sequence"/>
</dbReference>
<evidence type="ECO:0000259" key="10">
    <source>
        <dbReference type="PROSITE" id="PS50110"/>
    </source>
</evidence>
<dbReference type="InterPro" id="IPR024187">
    <property type="entry name" value="Sig_transdc_resp-reg_cit/mal"/>
</dbReference>
<keyword evidence="7" id="KW-0010">Activator</keyword>
<evidence type="ECO:0000256" key="2">
    <source>
        <dbReference type="ARBA" id="ARBA00022490"/>
    </source>
</evidence>
<dbReference type="GO" id="GO:0005737">
    <property type="term" value="C:cytoplasm"/>
    <property type="evidence" value="ECO:0007669"/>
    <property type="project" value="UniProtKB-SubCell"/>
</dbReference>
<keyword evidence="3 9" id="KW-0597">Phosphoprotein</keyword>
<evidence type="ECO:0000256" key="1">
    <source>
        <dbReference type="ARBA" id="ARBA00004496"/>
    </source>
</evidence>
<evidence type="ECO:0000256" key="8">
    <source>
        <dbReference type="ARBA" id="ARBA00023163"/>
    </source>
</evidence>
<organism evidence="11 12">
    <name type="scientific">Metabacillus idriensis</name>
    <dbReference type="NCBI Taxonomy" id="324768"/>
    <lineage>
        <taxon>Bacteria</taxon>
        <taxon>Bacillati</taxon>
        <taxon>Bacillota</taxon>
        <taxon>Bacilli</taxon>
        <taxon>Bacillales</taxon>
        <taxon>Bacillaceae</taxon>
        <taxon>Metabacillus</taxon>
    </lineage>
</organism>
<sequence>MPVKPVSVLLIEDDLMVQEVNREFLERVEGFEVIGIASNGADGLELVRKLAPDLILIDMYMPKMNGLETIQAIRAEGHSADIIAITAASDMETVRNVLLHGAVDYLMKPFKFERLKQSLENYSAYRSKLKDKTQLTQKELDSIRFQKEDLDERKDLPKGLHEVTLHKILTFLKDQSAPVSAENVASSVGIARVTARRYLEHLEREGKLEMDIHYGGIGRPVNKYLISGRA</sequence>
<comment type="caution">
    <text evidence="11">The sequence shown here is derived from an EMBL/GenBank/DDBJ whole genome shotgun (WGS) entry which is preliminary data.</text>
</comment>
<accession>A0A6I2M7L9</accession>
<dbReference type="InterPro" id="IPR011006">
    <property type="entry name" value="CheY-like_superfamily"/>
</dbReference>
<dbReference type="RefSeq" id="WP_154317809.1">
    <property type="nucleotide sequence ID" value="NZ_CAJGAA010000001.1"/>
</dbReference>
<evidence type="ECO:0000256" key="4">
    <source>
        <dbReference type="ARBA" id="ARBA00023012"/>
    </source>
</evidence>
<dbReference type="Gene3D" id="1.10.10.10">
    <property type="entry name" value="Winged helix-like DNA-binding domain superfamily/Winged helix DNA-binding domain"/>
    <property type="match status" value="1"/>
</dbReference>
<evidence type="ECO:0000256" key="6">
    <source>
        <dbReference type="ARBA" id="ARBA00023125"/>
    </source>
</evidence>
<reference evidence="11 12" key="1">
    <citation type="submission" date="2019-11" db="EMBL/GenBank/DDBJ databases">
        <title>Bacillus idriensis genome.</title>
        <authorList>
            <person name="Konopka E.N."/>
            <person name="Newman J.D."/>
        </authorList>
    </citation>
    <scope>NUCLEOTIDE SEQUENCE [LARGE SCALE GENOMIC DNA]</scope>
    <source>
        <strain evidence="11 12">DSM 19097</strain>
    </source>
</reference>
<comment type="subcellular location">
    <subcellularLocation>
        <location evidence="1">Cytoplasm</location>
    </subcellularLocation>
</comment>
<dbReference type="PANTHER" id="PTHR45526">
    <property type="entry name" value="TRANSCRIPTIONAL REGULATORY PROTEIN DPIA"/>
    <property type="match status" value="1"/>
</dbReference>
<dbReference type="Gene3D" id="3.40.50.2300">
    <property type="match status" value="1"/>
</dbReference>
<evidence type="ECO:0000256" key="5">
    <source>
        <dbReference type="ARBA" id="ARBA00023015"/>
    </source>
</evidence>